<evidence type="ECO:0000313" key="2">
    <source>
        <dbReference type="EMBL" id="KAK1117074.1"/>
    </source>
</evidence>
<accession>A0AA40KE71</accession>
<evidence type="ECO:0000313" key="3">
    <source>
        <dbReference type="Proteomes" id="UP001177670"/>
    </source>
</evidence>
<proteinExistence type="predicted"/>
<sequence>MKNSFRSRSLQTILYKVSQLRIDYQKWQTDQTKFRPSNADRTEPNRRRFLQLNRQTNVCELAQGTKAPLSRRTTRATEAKNSNLATRRFVREAAVSCSACCNQNPSGREKSPFTCHGRSKQRKRNERKEYSPKALQLVAPRSCCSLAVLVVSLDMYLRIIVAARENQETDTRAESSSVHTVSRARSVSSIFLRIVQRDTTHYGGSSTTRVSTRGTKARSSVLAIEKKKRKKRISLCSFVSFYDLLHMLSSTRRGIPFHACYNNKLL</sequence>
<protein>
    <submittedName>
        <fullName evidence="2">Uncharacterized protein</fullName>
    </submittedName>
</protein>
<organism evidence="2 3">
    <name type="scientific">Melipona bicolor</name>
    <dbReference type="NCBI Taxonomy" id="60889"/>
    <lineage>
        <taxon>Eukaryota</taxon>
        <taxon>Metazoa</taxon>
        <taxon>Ecdysozoa</taxon>
        <taxon>Arthropoda</taxon>
        <taxon>Hexapoda</taxon>
        <taxon>Insecta</taxon>
        <taxon>Pterygota</taxon>
        <taxon>Neoptera</taxon>
        <taxon>Endopterygota</taxon>
        <taxon>Hymenoptera</taxon>
        <taxon>Apocrita</taxon>
        <taxon>Aculeata</taxon>
        <taxon>Apoidea</taxon>
        <taxon>Anthophila</taxon>
        <taxon>Apidae</taxon>
        <taxon>Melipona</taxon>
    </lineage>
</organism>
<name>A0AA40KE71_9HYME</name>
<gene>
    <name evidence="2" type="ORF">K0M31_016997</name>
</gene>
<dbReference type="AlphaFoldDB" id="A0AA40KE71"/>
<keyword evidence="3" id="KW-1185">Reference proteome</keyword>
<reference evidence="2" key="1">
    <citation type="submission" date="2021-10" db="EMBL/GenBank/DDBJ databases">
        <title>Melipona bicolor Genome sequencing and assembly.</title>
        <authorList>
            <person name="Araujo N.S."/>
            <person name="Arias M.C."/>
        </authorList>
    </citation>
    <scope>NUCLEOTIDE SEQUENCE</scope>
    <source>
        <strain evidence="2">USP_2M_L1-L4_2017</strain>
        <tissue evidence="2">Whole body</tissue>
    </source>
</reference>
<evidence type="ECO:0000256" key="1">
    <source>
        <dbReference type="SAM" id="MobiDB-lite"/>
    </source>
</evidence>
<comment type="caution">
    <text evidence="2">The sequence shown here is derived from an EMBL/GenBank/DDBJ whole genome shotgun (WGS) entry which is preliminary data.</text>
</comment>
<dbReference type="EMBL" id="JAHYIQ010000056">
    <property type="protein sequence ID" value="KAK1117074.1"/>
    <property type="molecule type" value="Genomic_DNA"/>
</dbReference>
<dbReference type="Proteomes" id="UP001177670">
    <property type="component" value="Unassembled WGS sequence"/>
</dbReference>
<feature type="region of interest" description="Disordered" evidence="1">
    <location>
        <begin position="103"/>
        <end position="132"/>
    </location>
</feature>